<dbReference type="SMART" id="SM00267">
    <property type="entry name" value="GGDEF"/>
    <property type="match status" value="1"/>
</dbReference>
<accession>A0ABP7NK99</accession>
<dbReference type="Gene3D" id="3.30.70.270">
    <property type="match status" value="1"/>
</dbReference>
<dbReference type="Pfam" id="PF04340">
    <property type="entry name" value="DUF484"/>
    <property type="match status" value="1"/>
</dbReference>
<dbReference type="PANTHER" id="PTHR46663:SF4">
    <property type="entry name" value="DIGUANYLATE CYCLASE DGCT-RELATED"/>
    <property type="match status" value="1"/>
</dbReference>
<dbReference type="Pfam" id="PF00990">
    <property type="entry name" value="GGDEF"/>
    <property type="match status" value="1"/>
</dbReference>
<gene>
    <name evidence="2" type="ORF">GCM10022278_04530</name>
</gene>
<dbReference type="EMBL" id="BAABBO010000001">
    <property type="protein sequence ID" value="GAA3948435.1"/>
    <property type="molecule type" value="Genomic_DNA"/>
</dbReference>
<dbReference type="NCBIfam" id="TIGR00254">
    <property type="entry name" value="GGDEF"/>
    <property type="match status" value="1"/>
</dbReference>
<evidence type="ECO:0000259" key="1">
    <source>
        <dbReference type="PROSITE" id="PS50887"/>
    </source>
</evidence>
<dbReference type="Proteomes" id="UP001501337">
    <property type="component" value="Unassembled WGS sequence"/>
</dbReference>
<dbReference type="PANTHER" id="PTHR46663">
    <property type="entry name" value="DIGUANYLATE CYCLASE DGCT-RELATED"/>
    <property type="match status" value="1"/>
</dbReference>
<evidence type="ECO:0000313" key="2">
    <source>
        <dbReference type="EMBL" id="GAA3948435.1"/>
    </source>
</evidence>
<dbReference type="SUPFAM" id="SSF55073">
    <property type="entry name" value="Nucleotide cyclase"/>
    <property type="match status" value="1"/>
</dbReference>
<dbReference type="CDD" id="cd01949">
    <property type="entry name" value="GGDEF"/>
    <property type="match status" value="1"/>
</dbReference>
<protein>
    <recommendedName>
        <fullName evidence="1">GGDEF domain-containing protein</fullName>
    </recommendedName>
</protein>
<dbReference type="Gene3D" id="3.30.450.40">
    <property type="match status" value="1"/>
</dbReference>
<dbReference type="InterPro" id="IPR043128">
    <property type="entry name" value="Rev_trsase/Diguanyl_cyclase"/>
</dbReference>
<keyword evidence="3" id="KW-1185">Reference proteome</keyword>
<proteinExistence type="predicted"/>
<sequence>MNGSQQMSQLEALIAHARKNEDIARRMFNLEVAILNISSVQDFLELLHAHLREHFGIDEVWYAIIDKPATQCIRSTLERSEKLGAHWRSVAAVDFHAALKGAREPVLDHCDLSRFRPLTPHRLRPALRSIASLPLLLDGRLAGSLNLGAYDEERYQAGKEAFFLHQLAVKVSLCLSSVVAREKIEFLATRDPLTHLRNRREMEETLEHEISRVHRHGSPLALAFLDCDDFKKINDEYGHETGDQYLQHLANLLVLALRKTDLAFRFAGDEFVILLPNQDEEGAALIAERICECFRENPLIHGTHRIPVKASIGTAATTSIVEPTGRKLLKLADERLYRQKAKKSTSSPA</sequence>
<name>A0ABP7NK99_9GAMM</name>
<evidence type="ECO:0000313" key="3">
    <source>
        <dbReference type="Proteomes" id="UP001501337"/>
    </source>
</evidence>
<reference evidence="3" key="1">
    <citation type="journal article" date="2019" name="Int. J. Syst. Evol. Microbiol.">
        <title>The Global Catalogue of Microorganisms (GCM) 10K type strain sequencing project: providing services to taxonomists for standard genome sequencing and annotation.</title>
        <authorList>
            <consortium name="The Broad Institute Genomics Platform"/>
            <consortium name="The Broad Institute Genome Sequencing Center for Infectious Disease"/>
            <person name="Wu L."/>
            <person name="Ma J."/>
        </authorList>
    </citation>
    <scope>NUCLEOTIDE SEQUENCE [LARGE SCALE GENOMIC DNA]</scope>
    <source>
        <strain evidence="3">JCM 17555</strain>
    </source>
</reference>
<dbReference type="InterPro" id="IPR000160">
    <property type="entry name" value="GGDEF_dom"/>
</dbReference>
<dbReference type="InterPro" id="IPR007435">
    <property type="entry name" value="DUF484"/>
</dbReference>
<dbReference type="InterPro" id="IPR029787">
    <property type="entry name" value="Nucleotide_cyclase"/>
</dbReference>
<dbReference type="SUPFAM" id="SSF55781">
    <property type="entry name" value="GAF domain-like"/>
    <property type="match status" value="1"/>
</dbReference>
<organism evidence="2 3">
    <name type="scientific">Allohahella marinimesophila</name>
    <dbReference type="NCBI Taxonomy" id="1054972"/>
    <lineage>
        <taxon>Bacteria</taxon>
        <taxon>Pseudomonadati</taxon>
        <taxon>Pseudomonadota</taxon>
        <taxon>Gammaproteobacteria</taxon>
        <taxon>Oceanospirillales</taxon>
        <taxon>Hahellaceae</taxon>
        <taxon>Allohahella</taxon>
    </lineage>
</organism>
<feature type="domain" description="GGDEF" evidence="1">
    <location>
        <begin position="218"/>
        <end position="349"/>
    </location>
</feature>
<dbReference type="PROSITE" id="PS50887">
    <property type="entry name" value="GGDEF"/>
    <property type="match status" value="1"/>
</dbReference>
<comment type="caution">
    <text evidence="2">The sequence shown here is derived from an EMBL/GenBank/DDBJ whole genome shotgun (WGS) entry which is preliminary data.</text>
</comment>
<dbReference type="InterPro" id="IPR052163">
    <property type="entry name" value="DGC-Regulatory_Protein"/>
</dbReference>
<dbReference type="InterPro" id="IPR029016">
    <property type="entry name" value="GAF-like_dom_sf"/>
</dbReference>